<dbReference type="GO" id="GO:0033615">
    <property type="term" value="P:mitochondrial proton-transporting ATP synthase complex assembly"/>
    <property type="evidence" value="ECO:0007669"/>
    <property type="project" value="TreeGrafter"/>
</dbReference>
<comment type="similarity">
    <text evidence="2 8">Belongs to the peptidase M76 family.</text>
</comment>
<dbReference type="VEuPathDB" id="FungiDB:MSYG_3891"/>
<keyword evidence="5 8" id="KW-0479">Metal-binding</keyword>
<dbReference type="GO" id="GO:0005743">
    <property type="term" value="C:mitochondrial inner membrane"/>
    <property type="evidence" value="ECO:0007669"/>
    <property type="project" value="UniProtKB-SubCell"/>
</dbReference>
<evidence type="ECO:0000256" key="7">
    <source>
        <dbReference type="ARBA" id="ARBA00023049"/>
    </source>
</evidence>
<evidence type="ECO:0000256" key="8">
    <source>
        <dbReference type="RuleBase" id="RU364057"/>
    </source>
</evidence>
<evidence type="ECO:0000313" key="9">
    <source>
        <dbReference type="EMBL" id="SHO79542.1"/>
    </source>
</evidence>
<keyword evidence="10" id="KW-1185">Reference proteome</keyword>
<dbReference type="OrthoDB" id="285308at2759"/>
<dbReference type="InterPro" id="IPR019165">
    <property type="entry name" value="Peptidase_M76_ATP23"/>
</dbReference>
<dbReference type="EMBL" id="LT671826">
    <property type="protein sequence ID" value="SHO79542.1"/>
    <property type="molecule type" value="Genomic_DNA"/>
</dbReference>
<gene>
    <name evidence="9" type="ORF">MSYG_3891</name>
</gene>
<keyword evidence="4 8" id="KW-0645">Protease</keyword>
<comment type="subcellular location">
    <subcellularLocation>
        <location evidence="1 8">Mitochondrion inner membrane</location>
        <topology evidence="1 8">Peripheral membrane protein</topology>
        <orientation evidence="1 8">Intermembrane side</orientation>
    </subcellularLocation>
</comment>
<keyword evidence="6 8" id="KW-0378">Hydrolase</keyword>
<keyword evidence="8" id="KW-0496">Mitochondrion</keyword>
<dbReference type="EC" id="3.4.24.-" evidence="8"/>
<evidence type="ECO:0000256" key="4">
    <source>
        <dbReference type="ARBA" id="ARBA00022670"/>
    </source>
</evidence>
<keyword evidence="8" id="KW-0472">Membrane</keyword>
<proteinExistence type="inferred from homology"/>
<dbReference type="STRING" id="1230383.A0A1M8AAS1"/>
<comment type="function">
    <text evidence="8">Has a dual role in the assembly of mitochondrial ATPase.</text>
</comment>
<evidence type="ECO:0000256" key="5">
    <source>
        <dbReference type="ARBA" id="ARBA00022723"/>
    </source>
</evidence>
<dbReference type="GO" id="GO:0004222">
    <property type="term" value="F:metalloendopeptidase activity"/>
    <property type="evidence" value="ECO:0007669"/>
    <property type="project" value="InterPro"/>
</dbReference>
<evidence type="ECO:0000256" key="6">
    <source>
        <dbReference type="ARBA" id="ARBA00022801"/>
    </source>
</evidence>
<evidence type="ECO:0000256" key="1">
    <source>
        <dbReference type="ARBA" id="ARBA00004137"/>
    </source>
</evidence>
<protein>
    <recommendedName>
        <fullName evidence="3 8">Mitochondrial inner membrane protease ATP23</fullName>
        <ecNumber evidence="8">3.4.24.-</ecNumber>
    </recommendedName>
</protein>
<dbReference type="Pfam" id="PF09768">
    <property type="entry name" value="Peptidase_M76"/>
    <property type="match status" value="1"/>
</dbReference>
<dbReference type="Proteomes" id="UP000186303">
    <property type="component" value="Chromosome 6"/>
</dbReference>
<organism evidence="9 10">
    <name type="scientific">Malassezia sympodialis (strain ATCC 42132)</name>
    <name type="common">Atopic eczema-associated yeast</name>
    <dbReference type="NCBI Taxonomy" id="1230383"/>
    <lineage>
        <taxon>Eukaryota</taxon>
        <taxon>Fungi</taxon>
        <taxon>Dikarya</taxon>
        <taxon>Basidiomycota</taxon>
        <taxon>Ustilaginomycotina</taxon>
        <taxon>Malasseziomycetes</taxon>
        <taxon>Malasseziales</taxon>
        <taxon>Malasseziaceae</taxon>
        <taxon>Malassezia</taxon>
    </lineage>
</organism>
<dbReference type="AlphaFoldDB" id="A0A1M8AAS1"/>
<dbReference type="OMA" id="EAHQNCV"/>
<keyword evidence="8" id="KW-0999">Mitochondrion inner membrane</keyword>
<name>A0A1M8AAS1_MALS4</name>
<dbReference type="PANTHER" id="PTHR21711:SF0">
    <property type="entry name" value="MITOCHONDRIAL INNER MEMBRANE PROTEASE ATP23 HOMOLOG"/>
    <property type="match status" value="1"/>
</dbReference>
<keyword evidence="7 8" id="KW-0482">Metalloprotease</keyword>
<dbReference type="GO" id="GO:0046872">
    <property type="term" value="F:metal ion binding"/>
    <property type="evidence" value="ECO:0007669"/>
    <property type="project" value="UniProtKB-KW"/>
</dbReference>
<reference evidence="10" key="1">
    <citation type="journal article" date="2017" name="Nucleic Acids Res.">
        <title>Proteogenomics produces comprehensive and highly accurate protein-coding gene annotation in a complete genome assembly of Malassezia sympodialis.</title>
        <authorList>
            <person name="Zhu Y."/>
            <person name="Engstroem P.G."/>
            <person name="Tellgren-Roth C."/>
            <person name="Baudo C.D."/>
            <person name="Kennell J.C."/>
            <person name="Sun S."/>
            <person name="Billmyre R.B."/>
            <person name="Schroeder M.S."/>
            <person name="Andersson A."/>
            <person name="Holm T."/>
            <person name="Sigurgeirsson B."/>
            <person name="Wu G."/>
            <person name="Sankaranarayanan S.R."/>
            <person name="Siddharthan R."/>
            <person name="Sanyal K."/>
            <person name="Lundeberg J."/>
            <person name="Nystedt B."/>
            <person name="Boekhout T."/>
            <person name="Dawson T.L. Jr."/>
            <person name="Heitman J."/>
            <person name="Scheynius A."/>
            <person name="Lehtioe J."/>
        </authorList>
    </citation>
    <scope>NUCLEOTIDE SEQUENCE [LARGE SCALE GENOMIC DNA]</scope>
    <source>
        <strain evidence="10">ATCC 42132</strain>
    </source>
</reference>
<dbReference type="GO" id="GO:0034982">
    <property type="term" value="P:mitochondrial protein processing"/>
    <property type="evidence" value="ECO:0007669"/>
    <property type="project" value="TreeGrafter"/>
</dbReference>
<evidence type="ECO:0000256" key="3">
    <source>
        <dbReference type="ARBA" id="ARBA00014615"/>
    </source>
</evidence>
<evidence type="ECO:0000256" key="2">
    <source>
        <dbReference type="ARBA" id="ARBA00009915"/>
    </source>
</evidence>
<evidence type="ECO:0000313" key="10">
    <source>
        <dbReference type="Proteomes" id="UP000186303"/>
    </source>
</evidence>
<sequence>MANAHASDPMDPALARWSAWCASKSGFSVPSKSEKEEIQSDIVAQKRCEQWKDDLLRSSPMVRFMVKHLTLIQCNPISPRDESDKMSGKDIPPKLLIASCPPDIAGGFSPSAPGRPPSEAGILLCANRIFSKGHLEDTLAHEMIHWWDHCRFKVDWTNLRHHACSEIRAASLSGDCRWTREVNRRHFSFLKQHQECAKRRAILSIRTNPACKDDEMAARIVDEVWESCFHDTRPFDEIY</sequence>
<accession>A0A1M8AAS1</accession>
<dbReference type="PANTHER" id="PTHR21711">
    <property type="entry name" value="MITOCHONDRIAL INNER MEMBRANE PROTEASE"/>
    <property type="match status" value="1"/>
</dbReference>